<evidence type="ECO:0000256" key="10">
    <source>
        <dbReference type="HAMAP-Rule" id="MF_02019"/>
    </source>
</evidence>
<protein>
    <recommendedName>
        <fullName evidence="10 11">UDP-N-acetylmuramoyl-tripeptide--D-alanyl-D-alanine ligase</fullName>
        <ecNumber evidence="10 11">6.3.2.10</ecNumber>
    </recommendedName>
    <alternativeName>
        <fullName evidence="10">D-alanyl-D-alanine-adding enzyme</fullName>
    </alternativeName>
</protein>
<dbReference type="InterPro" id="IPR035911">
    <property type="entry name" value="MurE/MurF_N"/>
</dbReference>
<organism evidence="15 16">
    <name type="scientific">Paenibacillus whitsoniae</name>
    <dbReference type="NCBI Taxonomy" id="2496558"/>
    <lineage>
        <taxon>Bacteria</taxon>
        <taxon>Bacillati</taxon>
        <taxon>Bacillota</taxon>
        <taxon>Bacilli</taxon>
        <taxon>Bacillales</taxon>
        <taxon>Paenibacillaceae</taxon>
        <taxon>Paenibacillus</taxon>
    </lineage>
</organism>
<keyword evidence="5 10" id="KW-0067">ATP-binding</keyword>
<dbReference type="GO" id="GO:0008766">
    <property type="term" value="F:UDP-N-acetylmuramoylalanyl-D-glutamyl-2,6-diaminopimelate-D-alanyl-D-alanine ligase activity"/>
    <property type="evidence" value="ECO:0007669"/>
    <property type="project" value="RHEA"/>
</dbReference>
<dbReference type="Gene3D" id="3.40.1390.10">
    <property type="entry name" value="MurE/MurF, N-terminal domain"/>
    <property type="match status" value="1"/>
</dbReference>
<keyword evidence="6 10" id="KW-0133">Cell shape</keyword>
<gene>
    <name evidence="10" type="primary">murF</name>
    <name evidence="15" type="ORF">EJQ19_20585</name>
</gene>
<dbReference type="AlphaFoldDB" id="A0A3S0BJ51"/>
<evidence type="ECO:0000259" key="13">
    <source>
        <dbReference type="Pfam" id="PF02875"/>
    </source>
</evidence>
<keyword evidence="16" id="KW-1185">Reference proteome</keyword>
<dbReference type="UniPathway" id="UPA00219"/>
<dbReference type="GO" id="GO:0005737">
    <property type="term" value="C:cytoplasm"/>
    <property type="evidence" value="ECO:0007669"/>
    <property type="project" value="UniProtKB-SubCell"/>
</dbReference>
<keyword evidence="4 10" id="KW-0547">Nucleotide-binding</keyword>
<keyword evidence="8 10" id="KW-0131">Cell cycle</keyword>
<dbReference type="GO" id="GO:0008360">
    <property type="term" value="P:regulation of cell shape"/>
    <property type="evidence" value="ECO:0007669"/>
    <property type="project" value="UniProtKB-KW"/>
</dbReference>
<dbReference type="NCBIfam" id="TIGR01143">
    <property type="entry name" value="murF"/>
    <property type="match status" value="1"/>
</dbReference>
<evidence type="ECO:0000256" key="4">
    <source>
        <dbReference type="ARBA" id="ARBA00022741"/>
    </source>
</evidence>
<dbReference type="RefSeq" id="WP_126143126.1">
    <property type="nucleotide sequence ID" value="NZ_RXHU01000065.1"/>
</dbReference>
<dbReference type="GO" id="GO:0047480">
    <property type="term" value="F:UDP-N-acetylmuramoyl-tripeptide-D-alanyl-D-alanine ligase activity"/>
    <property type="evidence" value="ECO:0007669"/>
    <property type="project" value="UniProtKB-UniRule"/>
</dbReference>
<dbReference type="Proteomes" id="UP000276128">
    <property type="component" value="Unassembled WGS sequence"/>
</dbReference>
<dbReference type="GO" id="GO:0009252">
    <property type="term" value="P:peptidoglycan biosynthetic process"/>
    <property type="evidence" value="ECO:0007669"/>
    <property type="project" value="UniProtKB-UniRule"/>
</dbReference>
<evidence type="ECO:0000313" key="15">
    <source>
        <dbReference type="EMBL" id="RTE07682.1"/>
    </source>
</evidence>
<dbReference type="InterPro" id="IPR013221">
    <property type="entry name" value="Mur_ligase_cen"/>
</dbReference>
<dbReference type="InterPro" id="IPR051046">
    <property type="entry name" value="MurCDEF_CellWall_CoF430Synth"/>
</dbReference>
<keyword evidence="2 10" id="KW-0436">Ligase</keyword>
<evidence type="ECO:0000256" key="6">
    <source>
        <dbReference type="ARBA" id="ARBA00022960"/>
    </source>
</evidence>
<evidence type="ECO:0000256" key="1">
    <source>
        <dbReference type="ARBA" id="ARBA00022490"/>
    </source>
</evidence>
<accession>A0A3S0BJ51</accession>
<dbReference type="GO" id="GO:0005524">
    <property type="term" value="F:ATP binding"/>
    <property type="evidence" value="ECO:0007669"/>
    <property type="project" value="UniProtKB-UniRule"/>
</dbReference>
<dbReference type="EC" id="6.3.2.10" evidence="10 11"/>
<comment type="catalytic activity">
    <reaction evidence="10 11">
        <text>D-alanyl-D-alanine + UDP-N-acetyl-alpha-D-muramoyl-L-alanyl-gamma-D-glutamyl-meso-2,6-diaminopimelate + ATP = UDP-N-acetyl-alpha-D-muramoyl-L-alanyl-gamma-D-glutamyl-meso-2,6-diaminopimeloyl-D-alanyl-D-alanine + ADP + phosphate + H(+)</text>
        <dbReference type="Rhea" id="RHEA:28374"/>
        <dbReference type="ChEBI" id="CHEBI:15378"/>
        <dbReference type="ChEBI" id="CHEBI:30616"/>
        <dbReference type="ChEBI" id="CHEBI:43474"/>
        <dbReference type="ChEBI" id="CHEBI:57822"/>
        <dbReference type="ChEBI" id="CHEBI:61386"/>
        <dbReference type="ChEBI" id="CHEBI:83905"/>
        <dbReference type="ChEBI" id="CHEBI:456216"/>
        <dbReference type="EC" id="6.3.2.10"/>
    </reaction>
</comment>
<keyword evidence="3 10" id="KW-0132">Cell division</keyword>
<feature type="domain" description="Mur ligase central" evidence="14">
    <location>
        <begin position="110"/>
        <end position="309"/>
    </location>
</feature>
<keyword evidence="7 10" id="KW-0573">Peptidoglycan synthesis</keyword>
<dbReference type="Pfam" id="PF08245">
    <property type="entry name" value="Mur_ligase_M"/>
    <property type="match status" value="1"/>
</dbReference>
<comment type="similarity">
    <text evidence="10">Belongs to the MurCDEF family. MurF subfamily.</text>
</comment>
<dbReference type="GO" id="GO:0071555">
    <property type="term" value="P:cell wall organization"/>
    <property type="evidence" value="ECO:0007669"/>
    <property type="project" value="UniProtKB-KW"/>
</dbReference>
<dbReference type="Gene3D" id="3.40.1190.10">
    <property type="entry name" value="Mur-like, catalytic domain"/>
    <property type="match status" value="1"/>
</dbReference>
<dbReference type="InterPro" id="IPR036615">
    <property type="entry name" value="Mur_ligase_C_dom_sf"/>
</dbReference>
<evidence type="ECO:0000256" key="3">
    <source>
        <dbReference type="ARBA" id="ARBA00022618"/>
    </source>
</evidence>
<dbReference type="InterPro" id="IPR005863">
    <property type="entry name" value="UDP-N-AcMur_synth"/>
</dbReference>
<dbReference type="InterPro" id="IPR000713">
    <property type="entry name" value="Mur_ligase_N"/>
</dbReference>
<comment type="subcellular location">
    <subcellularLocation>
        <location evidence="10 11">Cytoplasm</location>
    </subcellularLocation>
</comment>
<dbReference type="InterPro" id="IPR004101">
    <property type="entry name" value="Mur_ligase_C"/>
</dbReference>
<evidence type="ECO:0000313" key="16">
    <source>
        <dbReference type="Proteomes" id="UP000276128"/>
    </source>
</evidence>
<evidence type="ECO:0000256" key="2">
    <source>
        <dbReference type="ARBA" id="ARBA00022598"/>
    </source>
</evidence>
<keyword evidence="9 10" id="KW-0961">Cell wall biogenesis/degradation</keyword>
<evidence type="ECO:0000256" key="9">
    <source>
        <dbReference type="ARBA" id="ARBA00023316"/>
    </source>
</evidence>
<sequence>MIQRTLAHIAAMIHSEVSGTAQEVRITGVSTDTRSIQAGSLFVPLIGERFDAHDYVGEAMQKGAAAVLWQADHGAGPADIPHIVVTDTLLALQQLAKAYKNELAVKVIGITGSNGKTTTKDLVAAVLGSTYAVHKTKGNLNNHIGLPLTLLALEETTPFAVVEMGMSGRGEIALLSQLAEPDAAIITMIGESHMLQLGSREEIARAKAEIVAGLKPGGLLVYNGDEPLIAMALTERSAGGTTVTATDGLPANLEHVRFGRAADNDRFPTGIRMDADGAYFTINSPEYPELFVPLLGEHNVVNTLAAIAIGERFGVSPANVSAGLSSLQMTSMRIEKLTAASGLTVLNDAYNASPASMRAAITLTEQLSGFGRKFLVLGDMLELGEHEEQFHRGIGAMLSPERVDYVFTFGRLGRFIAEEAQKAFPAAHVRAYDDKAQLAEELAAAAAPEDLVLVKGSRGMRLEQVVQTLLEK</sequence>
<dbReference type="Pfam" id="PF02875">
    <property type="entry name" value="Mur_ligase_C"/>
    <property type="match status" value="1"/>
</dbReference>
<feature type="binding site" evidence="10">
    <location>
        <begin position="112"/>
        <end position="118"/>
    </location>
    <ligand>
        <name>ATP</name>
        <dbReference type="ChEBI" id="CHEBI:30616"/>
    </ligand>
</feature>
<dbReference type="InterPro" id="IPR036565">
    <property type="entry name" value="Mur-like_cat_sf"/>
</dbReference>
<dbReference type="HAMAP" id="MF_02019">
    <property type="entry name" value="MurF"/>
    <property type="match status" value="1"/>
</dbReference>
<dbReference type="SUPFAM" id="SSF63418">
    <property type="entry name" value="MurE/MurF N-terminal domain"/>
    <property type="match status" value="1"/>
</dbReference>
<reference evidence="15 16" key="1">
    <citation type="submission" date="2018-12" db="EMBL/GenBank/DDBJ databases">
        <title>Bacillus ochoae sp. nov., Paenibacillus whitsoniae sp. nov., Paenibacillus spiritus sp. nov. Isolated from the Mars Exploration Rover during spacecraft assembly.</title>
        <authorList>
            <person name="Seuylemezian A."/>
            <person name="Vaishampayan P."/>
        </authorList>
    </citation>
    <scope>NUCLEOTIDE SEQUENCE [LARGE SCALE GENOMIC DNA]</scope>
    <source>
        <strain evidence="15 16">MER 54</strain>
    </source>
</reference>
<comment type="pathway">
    <text evidence="10 11">Cell wall biogenesis; peptidoglycan biosynthesis.</text>
</comment>
<evidence type="ECO:0000259" key="12">
    <source>
        <dbReference type="Pfam" id="PF01225"/>
    </source>
</evidence>
<dbReference type="OrthoDB" id="9801978at2"/>
<feature type="domain" description="Mur ligase C-terminal" evidence="13">
    <location>
        <begin position="332"/>
        <end position="458"/>
    </location>
</feature>
<dbReference type="PANTHER" id="PTHR43024">
    <property type="entry name" value="UDP-N-ACETYLMURAMOYL-TRIPEPTIDE--D-ALANYL-D-ALANINE LIGASE"/>
    <property type="match status" value="1"/>
</dbReference>
<proteinExistence type="inferred from homology"/>
<evidence type="ECO:0000256" key="7">
    <source>
        <dbReference type="ARBA" id="ARBA00022984"/>
    </source>
</evidence>
<dbReference type="PANTHER" id="PTHR43024:SF1">
    <property type="entry name" value="UDP-N-ACETYLMURAMOYL-TRIPEPTIDE--D-ALANYL-D-ALANINE LIGASE"/>
    <property type="match status" value="1"/>
</dbReference>
<name>A0A3S0BJ51_9BACL</name>
<comment type="caution">
    <text evidence="15">The sequence shown here is derived from an EMBL/GenBank/DDBJ whole genome shotgun (WGS) entry which is preliminary data.</text>
</comment>
<dbReference type="GO" id="GO:0051301">
    <property type="term" value="P:cell division"/>
    <property type="evidence" value="ECO:0007669"/>
    <property type="project" value="UniProtKB-KW"/>
</dbReference>
<dbReference type="SUPFAM" id="SSF53244">
    <property type="entry name" value="MurD-like peptide ligases, peptide-binding domain"/>
    <property type="match status" value="1"/>
</dbReference>
<evidence type="ECO:0000256" key="5">
    <source>
        <dbReference type="ARBA" id="ARBA00022840"/>
    </source>
</evidence>
<evidence type="ECO:0000259" key="14">
    <source>
        <dbReference type="Pfam" id="PF08245"/>
    </source>
</evidence>
<comment type="function">
    <text evidence="10 11">Involved in cell wall formation. Catalyzes the final step in the synthesis of UDP-N-acetylmuramoyl-pentapeptide, the precursor of murein.</text>
</comment>
<feature type="domain" description="Mur ligase N-terminal catalytic" evidence="12">
    <location>
        <begin position="25"/>
        <end position="99"/>
    </location>
</feature>
<dbReference type="SUPFAM" id="SSF53623">
    <property type="entry name" value="MurD-like peptide ligases, catalytic domain"/>
    <property type="match status" value="1"/>
</dbReference>
<dbReference type="Gene3D" id="3.90.190.20">
    <property type="entry name" value="Mur ligase, C-terminal domain"/>
    <property type="match status" value="1"/>
</dbReference>
<keyword evidence="1 10" id="KW-0963">Cytoplasm</keyword>
<evidence type="ECO:0000256" key="8">
    <source>
        <dbReference type="ARBA" id="ARBA00023306"/>
    </source>
</evidence>
<evidence type="ECO:0000256" key="11">
    <source>
        <dbReference type="RuleBase" id="RU004136"/>
    </source>
</evidence>
<dbReference type="Pfam" id="PF01225">
    <property type="entry name" value="Mur_ligase"/>
    <property type="match status" value="1"/>
</dbReference>
<dbReference type="EMBL" id="RXHU01000065">
    <property type="protein sequence ID" value="RTE07682.1"/>
    <property type="molecule type" value="Genomic_DNA"/>
</dbReference>